<accession>A0A1G5G1Q7</accession>
<dbReference type="InterPro" id="IPR002831">
    <property type="entry name" value="Tscrpt_reg_TrmB_N"/>
</dbReference>
<evidence type="ECO:0000313" key="2">
    <source>
        <dbReference type="EMBL" id="SCY45492.1"/>
    </source>
</evidence>
<dbReference type="InterPro" id="IPR011991">
    <property type="entry name" value="ArsR-like_HTH"/>
</dbReference>
<evidence type="ECO:0000259" key="1">
    <source>
        <dbReference type="Pfam" id="PF01978"/>
    </source>
</evidence>
<dbReference type="AlphaFoldDB" id="A0A1G5G1Q7"/>
<dbReference type="GO" id="GO:0006355">
    <property type="term" value="P:regulation of DNA-templated transcription"/>
    <property type="evidence" value="ECO:0007669"/>
    <property type="project" value="UniProtKB-ARBA"/>
</dbReference>
<dbReference type="InterPro" id="IPR036388">
    <property type="entry name" value="WH-like_DNA-bd_sf"/>
</dbReference>
<dbReference type="PANTHER" id="PTHR34293">
    <property type="entry name" value="HTH-TYPE TRANSCRIPTIONAL REGULATOR TRMBL2"/>
    <property type="match status" value="1"/>
</dbReference>
<dbReference type="Gene3D" id="1.10.10.10">
    <property type="entry name" value="Winged helix-like DNA-binding domain superfamily/Winged helix DNA-binding domain"/>
    <property type="match status" value="1"/>
</dbReference>
<dbReference type="RefSeq" id="WP_175469772.1">
    <property type="nucleotide sequence ID" value="NZ_FMUX01000009.1"/>
</dbReference>
<sequence length="271" mass="30684">MVVNNIIPQITALGFSEYEAKAYVHLLSVQPASAYELSQASGIPSSKIYEILGRLVEKRVVFVEGEGRKKKYVGTPPEEFVESRRRFFHRTFDSLEEGLKQLPVKVDDVSFIWNITEYDFLIDKAERMIEGASESLLLSTWPDEAGTLEPALSQAEARGVRIATVHFGEIKTAAGRIFEHPIEDTLFEEKGGRGFVLVTDATAAIVATITNTNRVEGAWSLNQGFITLAEDYIKHDIYIMKIVHRFDEKLHSTFGDRYHHLRDIFNDDDLT</sequence>
<dbReference type="Proteomes" id="UP000198870">
    <property type="component" value="Unassembled WGS sequence"/>
</dbReference>
<dbReference type="SUPFAM" id="SSF46785">
    <property type="entry name" value="Winged helix' DNA-binding domain"/>
    <property type="match status" value="1"/>
</dbReference>
<dbReference type="PANTHER" id="PTHR34293:SF1">
    <property type="entry name" value="HTH-TYPE TRANSCRIPTIONAL REGULATOR TRMBL2"/>
    <property type="match status" value="1"/>
</dbReference>
<dbReference type="EMBL" id="FMUX01000009">
    <property type="protein sequence ID" value="SCY45492.1"/>
    <property type="molecule type" value="Genomic_DNA"/>
</dbReference>
<evidence type="ECO:0000313" key="3">
    <source>
        <dbReference type="Proteomes" id="UP000198870"/>
    </source>
</evidence>
<proteinExistence type="predicted"/>
<dbReference type="STRING" id="419481.SAMN05216233_109153"/>
<dbReference type="CDD" id="cd09124">
    <property type="entry name" value="PLDc_like_TrmB_middle"/>
    <property type="match status" value="1"/>
</dbReference>
<feature type="domain" description="Transcription regulator TrmB N-terminal" evidence="1">
    <location>
        <begin position="12"/>
        <end position="78"/>
    </location>
</feature>
<dbReference type="CDD" id="cd00090">
    <property type="entry name" value="HTH_ARSR"/>
    <property type="match status" value="1"/>
</dbReference>
<gene>
    <name evidence="2" type="ORF">SAMN05216233_109153</name>
</gene>
<dbReference type="InterPro" id="IPR051797">
    <property type="entry name" value="TrmB-like"/>
</dbReference>
<protein>
    <submittedName>
        <fullName evidence="2">Sugar-specific transcriptional regulator TrmB</fullName>
    </submittedName>
</protein>
<organism evidence="2 3">
    <name type="scientific">Desulfoluna spongiiphila</name>
    <dbReference type="NCBI Taxonomy" id="419481"/>
    <lineage>
        <taxon>Bacteria</taxon>
        <taxon>Pseudomonadati</taxon>
        <taxon>Thermodesulfobacteriota</taxon>
        <taxon>Desulfobacteria</taxon>
        <taxon>Desulfobacterales</taxon>
        <taxon>Desulfolunaceae</taxon>
        <taxon>Desulfoluna</taxon>
    </lineage>
</organism>
<dbReference type="InterPro" id="IPR036390">
    <property type="entry name" value="WH_DNA-bd_sf"/>
</dbReference>
<reference evidence="2 3" key="1">
    <citation type="submission" date="2016-10" db="EMBL/GenBank/DDBJ databases">
        <authorList>
            <person name="de Groot N.N."/>
        </authorList>
    </citation>
    <scope>NUCLEOTIDE SEQUENCE [LARGE SCALE GENOMIC DNA]</scope>
    <source>
        <strain evidence="2 3">AA1</strain>
    </source>
</reference>
<keyword evidence="3" id="KW-1185">Reference proteome</keyword>
<name>A0A1G5G1Q7_9BACT</name>
<dbReference type="Pfam" id="PF01978">
    <property type="entry name" value="TrmB"/>
    <property type="match status" value="1"/>
</dbReference>